<gene>
    <name evidence="5" type="ORF">LG943_26775</name>
</gene>
<dbReference type="GO" id="GO:0006565">
    <property type="term" value="P:L-serine catabolic process"/>
    <property type="evidence" value="ECO:0007669"/>
    <property type="project" value="TreeGrafter"/>
</dbReference>
<dbReference type="InterPro" id="IPR050147">
    <property type="entry name" value="Ser/Thr_Dehydratase"/>
</dbReference>
<accession>A0A9X3SHE5</accession>
<dbReference type="GO" id="GO:0006567">
    <property type="term" value="P:L-threonine catabolic process"/>
    <property type="evidence" value="ECO:0007669"/>
    <property type="project" value="TreeGrafter"/>
</dbReference>
<comment type="cofactor">
    <cofactor evidence="1">
        <name>pyridoxal 5'-phosphate</name>
        <dbReference type="ChEBI" id="CHEBI:597326"/>
    </cofactor>
</comment>
<dbReference type="Gene3D" id="3.40.50.1100">
    <property type="match status" value="2"/>
</dbReference>
<dbReference type="EMBL" id="JAJAQC010000086">
    <property type="protein sequence ID" value="MDA0567897.1"/>
    <property type="molecule type" value="Genomic_DNA"/>
</dbReference>
<evidence type="ECO:0000259" key="4">
    <source>
        <dbReference type="Pfam" id="PF00291"/>
    </source>
</evidence>
<comment type="caution">
    <text evidence="5">The sequence shown here is derived from an EMBL/GenBank/DDBJ whole genome shotgun (WGS) entry which is preliminary data.</text>
</comment>
<dbReference type="GO" id="GO:0003941">
    <property type="term" value="F:L-serine ammonia-lyase activity"/>
    <property type="evidence" value="ECO:0007669"/>
    <property type="project" value="TreeGrafter"/>
</dbReference>
<organism evidence="5 6">
    <name type="scientific">Streptomonospora mangrovi</name>
    <dbReference type="NCBI Taxonomy" id="2883123"/>
    <lineage>
        <taxon>Bacteria</taxon>
        <taxon>Bacillati</taxon>
        <taxon>Actinomycetota</taxon>
        <taxon>Actinomycetes</taxon>
        <taxon>Streptosporangiales</taxon>
        <taxon>Nocardiopsidaceae</taxon>
        <taxon>Streptomonospora</taxon>
    </lineage>
</organism>
<reference evidence="5" key="1">
    <citation type="submission" date="2021-10" db="EMBL/GenBank/DDBJ databases">
        <title>Streptomonospora sp. nov., isolated from mangrove soil.</title>
        <authorList>
            <person name="Chen X."/>
            <person name="Ge X."/>
            <person name="Liu W."/>
        </authorList>
    </citation>
    <scope>NUCLEOTIDE SEQUENCE</scope>
    <source>
        <strain evidence="5">S1-112</strain>
    </source>
</reference>
<dbReference type="AlphaFoldDB" id="A0A9X3SHE5"/>
<feature type="domain" description="Tryptophan synthase beta chain-like PALP" evidence="4">
    <location>
        <begin position="20"/>
        <end position="301"/>
    </location>
</feature>
<evidence type="ECO:0000313" key="6">
    <source>
        <dbReference type="Proteomes" id="UP001140076"/>
    </source>
</evidence>
<dbReference type="Proteomes" id="UP001140076">
    <property type="component" value="Unassembled WGS sequence"/>
</dbReference>
<dbReference type="SUPFAM" id="SSF53686">
    <property type="entry name" value="Tryptophan synthase beta subunit-like PLP-dependent enzymes"/>
    <property type="match status" value="1"/>
</dbReference>
<sequence length="312" mass="33102">MSIDTLRLERIETASHLIDPIFRDTPQISDDSFSRLLERETLLKIETLNPIRSFKGRGADFLLRDTGENRAIVCASAGNFGQAMAYSARHRGLPVHVFVPADTNPLKIARMRELGARVVVGGADFDAAKDDALAHAAGRQDCVFVEDGAVPHIAEGAGTIGVELAPLHLDTVVVPVGNGALISGIGRWLKEYSRTTRVVGVCAAGAPAMAHSWRTGRPVATATARTAADGLAVRVAVPEAVEWMRGVVDDMVLVDDDEIYAALRLLRDSLGLIVEPSAAVGVAAIANRDIPGTRVGTVLTGSNFAPDLTKSL</sequence>
<proteinExistence type="predicted"/>
<dbReference type="InterPro" id="IPR001926">
    <property type="entry name" value="TrpB-like_PALP"/>
</dbReference>
<evidence type="ECO:0000256" key="3">
    <source>
        <dbReference type="ARBA" id="ARBA00023239"/>
    </source>
</evidence>
<dbReference type="PANTHER" id="PTHR48078:SF6">
    <property type="entry name" value="L-THREONINE DEHYDRATASE CATABOLIC TDCB"/>
    <property type="match status" value="1"/>
</dbReference>
<dbReference type="Pfam" id="PF00291">
    <property type="entry name" value="PALP"/>
    <property type="match status" value="1"/>
</dbReference>
<protein>
    <submittedName>
        <fullName evidence="5">Pyridoxal-phosphate dependent enzyme</fullName>
    </submittedName>
</protein>
<evidence type="ECO:0000256" key="1">
    <source>
        <dbReference type="ARBA" id="ARBA00001933"/>
    </source>
</evidence>
<dbReference type="PANTHER" id="PTHR48078">
    <property type="entry name" value="THREONINE DEHYDRATASE, MITOCHONDRIAL-RELATED"/>
    <property type="match status" value="1"/>
</dbReference>
<keyword evidence="3" id="KW-0456">Lyase</keyword>
<dbReference type="RefSeq" id="WP_270075133.1">
    <property type="nucleotide sequence ID" value="NZ_JAJAQC010000086.1"/>
</dbReference>
<keyword evidence="2" id="KW-0663">Pyridoxal phosphate</keyword>
<evidence type="ECO:0000256" key="2">
    <source>
        <dbReference type="ARBA" id="ARBA00022898"/>
    </source>
</evidence>
<evidence type="ECO:0000313" key="5">
    <source>
        <dbReference type="EMBL" id="MDA0567897.1"/>
    </source>
</evidence>
<dbReference type="GO" id="GO:0004794">
    <property type="term" value="F:threonine deaminase activity"/>
    <property type="evidence" value="ECO:0007669"/>
    <property type="project" value="TreeGrafter"/>
</dbReference>
<keyword evidence="6" id="KW-1185">Reference proteome</keyword>
<dbReference type="InterPro" id="IPR036052">
    <property type="entry name" value="TrpB-like_PALP_sf"/>
</dbReference>
<dbReference type="GO" id="GO:0009097">
    <property type="term" value="P:isoleucine biosynthetic process"/>
    <property type="evidence" value="ECO:0007669"/>
    <property type="project" value="TreeGrafter"/>
</dbReference>
<name>A0A9X3SHE5_9ACTN</name>